<evidence type="ECO:0000313" key="4">
    <source>
        <dbReference type="Proteomes" id="UP000586305"/>
    </source>
</evidence>
<feature type="domain" description="HPt" evidence="2">
    <location>
        <begin position="32"/>
        <end position="89"/>
    </location>
</feature>
<dbReference type="RefSeq" id="WP_171624062.1">
    <property type="nucleotide sequence ID" value="NZ_JABBPG010000001.1"/>
</dbReference>
<dbReference type="InterPro" id="IPR036641">
    <property type="entry name" value="HPT_dom_sf"/>
</dbReference>
<dbReference type="Gene3D" id="1.20.120.160">
    <property type="entry name" value="HPT domain"/>
    <property type="match status" value="1"/>
</dbReference>
<dbReference type="EMBL" id="JABBPG010000001">
    <property type="protein sequence ID" value="NOU48950.1"/>
    <property type="molecule type" value="Genomic_DNA"/>
</dbReference>
<sequence>MSVSIDNEALESMQSLLGEQFEDTLIFCCSEFERLENDLKLALDSDKQEAIRHAHSLKSNAAQFGAISLSSTARAIELGLIKGDEETVTENMEIITEQVVGSKSQLLQWLSMNS</sequence>
<dbReference type="Proteomes" id="UP000586305">
    <property type="component" value="Unassembled WGS sequence"/>
</dbReference>
<dbReference type="InterPro" id="IPR008207">
    <property type="entry name" value="Sig_transdc_His_kin_Hpt_dom"/>
</dbReference>
<dbReference type="AlphaFoldDB" id="A0A849V853"/>
<accession>A0A849V853</accession>
<reference evidence="3 4" key="1">
    <citation type="submission" date="2020-04" db="EMBL/GenBank/DDBJ databases">
        <title>Pseudoalteromonas caenipelagi sp. nov., isolated from a tidal flat.</title>
        <authorList>
            <person name="Park S."/>
            <person name="Yoon J.-H."/>
        </authorList>
    </citation>
    <scope>NUCLEOTIDE SEQUENCE [LARGE SCALE GENOMIC DNA]</scope>
    <source>
        <strain evidence="3 4">JBTF-M23</strain>
    </source>
</reference>
<evidence type="ECO:0000256" key="1">
    <source>
        <dbReference type="ARBA" id="ARBA00023012"/>
    </source>
</evidence>
<gene>
    <name evidence="3" type="ORF">HG263_00100</name>
</gene>
<evidence type="ECO:0000313" key="3">
    <source>
        <dbReference type="EMBL" id="NOU48950.1"/>
    </source>
</evidence>
<name>A0A849V853_9GAMM</name>
<dbReference type="SUPFAM" id="SSF47226">
    <property type="entry name" value="Histidine-containing phosphotransfer domain, HPT domain"/>
    <property type="match status" value="1"/>
</dbReference>
<keyword evidence="4" id="KW-1185">Reference proteome</keyword>
<proteinExistence type="predicted"/>
<organism evidence="3 4">
    <name type="scientific">Pseudoalteromonas caenipelagi</name>
    <dbReference type="NCBI Taxonomy" id="2726988"/>
    <lineage>
        <taxon>Bacteria</taxon>
        <taxon>Pseudomonadati</taxon>
        <taxon>Pseudomonadota</taxon>
        <taxon>Gammaproteobacteria</taxon>
        <taxon>Alteromonadales</taxon>
        <taxon>Pseudoalteromonadaceae</taxon>
        <taxon>Pseudoalteromonas</taxon>
    </lineage>
</organism>
<dbReference type="Pfam" id="PF01627">
    <property type="entry name" value="Hpt"/>
    <property type="match status" value="1"/>
</dbReference>
<evidence type="ECO:0000259" key="2">
    <source>
        <dbReference type="Pfam" id="PF01627"/>
    </source>
</evidence>
<protein>
    <submittedName>
        <fullName evidence="3">Hpt domain-containing protein</fullName>
    </submittedName>
</protein>
<comment type="caution">
    <text evidence="3">The sequence shown here is derived from an EMBL/GenBank/DDBJ whole genome shotgun (WGS) entry which is preliminary data.</text>
</comment>
<dbReference type="GO" id="GO:0004672">
    <property type="term" value="F:protein kinase activity"/>
    <property type="evidence" value="ECO:0007669"/>
    <property type="project" value="UniProtKB-ARBA"/>
</dbReference>
<keyword evidence="1" id="KW-0902">Two-component regulatory system</keyword>
<dbReference type="GO" id="GO:0000160">
    <property type="term" value="P:phosphorelay signal transduction system"/>
    <property type="evidence" value="ECO:0007669"/>
    <property type="project" value="UniProtKB-KW"/>
</dbReference>